<dbReference type="OrthoDB" id="167668at2759"/>
<evidence type="ECO:0000256" key="4">
    <source>
        <dbReference type="ARBA" id="ARBA00022912"/>
    </source>
</evidence>
<gene>
    <name evidence="10" type="ORF">LSAA_3757</name>
</gene>
<keyword evidence="4 8" id="KW-0904">Protein phosphatase</keyword>
<dbReference type="GO" id="GO:0046872">
    <property type="term" value="F:metal ion binding"/>
    <property type="evidence" value="ECO:0007669"/>
    <property type="project" value="UniProtKB-KW"/>
</dbReference>
<keyword evidence="11" id="KW-1185">Reference proteome</keyword>
<evidence type="ECO:0000256" key="1">
    <source>
        <dbReference type="ARBA" id="ARBA00010501"/>
    </source>
</evidence>
<dbReference type="GO" id="GO:0004725">
    <property type="term" value="F:protein tyrosine phosphatase activity"/>
    <property type="evidence" value="ECO:0007669"/>
    <property type="project" value="UniProtKB-EC"/>
</dbReference>
<feature type="binding site" evidence="7">
    <location>
        <position position="190"/>
    </location>
    <ligand>
        <name>Mg(2+)</name>
        <dbReference type="ChEBI" id="CHEBI:18420"/>
    </ligand>
</feature>
<evidence type="ECO:0000256" key="5">
    <source>
        <dbReference type="ARBA" id="ARBA00051722"/>
    </source>
</evidence>
<feature type="active site" description="Nucleophile" evidence="6">
    <location>
        <position position="190"/>
    </location>
</feature>
<feature type="binding site" evidence="7">
    <location>
        <position position="192"/>
    </location>
    <ligand>
        <name>Mg(2+)</name>
        <dbReference type="ChEBI" id="CHEBI:18420"/>
    </ligand>
</feature>
<keyword evidence="8" id="KW-0804">Transcription</keyword>
<dbReference type="InterPro" id="IPR038102">
    <property type="entry name" value="EYA_dom_sf"/>
</dbReference>
<dbReference type="EC" id="3.1.3.48" evidence="8"/>
<accession>A0A7R8H2R9</accession>
<dbReference type="Gene3D" id="3.40.50.12350">
    <property type="match status" value="1"/>
</dbReference>
<reference evidence="10" key="1">
    <citation type="submission" date="2021-02" db="EMBL/GenBank/DDBJ databases">
        <authorList>
            <person name="Bekaert M."/>
        </authorList>
    </citation>
    <scope>NUCLEOTIDE SEQUENCE</scope>
    <source>
        <strain evidence="10">IoA-00</strain>
    </source>
</reference>
<evidence type="ECO:0000256" key="6">
    <source>
        <dbReference type="PIRSR" id="PIRSR628472-1"/>
    </source>
</evidence>
<protein>
    <recommendedName>
        <fullName evidence="8">Eyes absent homolog</fullName>
        <ecNumber evidence="8">3.1.3.48</ecNumber>
    </recommendedName>
</protein>
<evidence type="ECO:0000256" key="7">
    <source>
        <dbReference type="PIRSR" id="PIRSR628472-2"/>
    </source>
</evidence>
<organism evidence="10 11">
    <name type="scientific">Lepeophtheirus salmonis</name>
    <name type="common">Salmon louse</name>
    <name type="synonym">Caligus salmonis</name>
    <dbReference type="NCBI Taxonomy" id="72036"/>
    <lineage>
        <taxon>Eukaryota</taxon>
        <taxon>Metazoa</taxon>
        <taxon>Ecdysozoa</taxon>
        <taxon>Arthropoda</taxon>
        <taxon>Crustacea</taxon>
        <taxon>Multicrustacea</taxon>
        <taxon>Hexanauplia</taxon>
        <taxon>Copepoda</taxon>
        <taxon>Siphonostomatoida</taxon>
        <taxon>Caligidae</taxon>
        <taxon>Lepeophtheirus</taxon>
    </lineage>
</organism>
<keyword evidence="7 8" id="KW-0479">Metal-binding</keyword>
<keyword evidence="3 7" id="KW-0460">Magnesium</keyword>
<dbReference type="GO" id="GO:0045739">
    <property type="term" value="P:positive regulation of DNA repair"/>
    <property type="evidence" value="ECO:0007669"/>
    <property type="project" value="TreeGrafter"/>
</dbReference>
<evidence type="ECO:0000313" key="10">
    <source>
        <dbReference type="EMBL" id="CAF2818157.1"/>
    </source>
</evidence>
<feature type="active site" description="Proton donor" evidence="6">
    <location>
        <position position="192"/>
    </location>
</feature>
<keyword evidence="2 8" id="KW-0378">Hydrolase</keyword>
<sequence length="241" mass="26550">MSDSSSPSQAPQAQSIEYINYFSDGNVPYYSSRCDSYANPYHIYGNSNNTGTTPGPYYTPTSFGTEATTNIGSKMPSSSTDYSFSSYYVAAAVSQYYPTTNSNLNYTTTNVVNYGSSSSGTNQTLYHLSSHLPPSSVSASVIDSSTDSSFHLESQKHTGRKSINRGRGKPRRNSDSPIISNDINRVFIWDLDETIIIYHSLLTGTYARRYSKDIKPFASIGSKSVIKFISTMFLEMITAKI</sequence>
<dbReference type="InterPro" id="IPR028472">
    <property type="entry name" value="EYA"/>
</dbReference>
<dbReference type="GO" id="GO:0005634">
    <property type="term" value="C:nucleus"/>
    <property type="evidence" value="ECO:0007669"/>
    <property type="project" value="TreeGrafter"/>
</dbReference>
<dbReference type="GO" id="GO:0030154">
    <property type="term" value="P:cell differentiation"/>
    <property type="evidence" value="ECO:0007669"/>
    <property type="project" value="TreeGrafter"/>
</dbReference>
<dbReference type="GO" id="GO:2001240">
    <property type="term" value="P:negative regulation of extrinsic apoptotic signaling pathway in absence of ligand"/>
    <property type="evidence" value="ECO:0007669"/>
    <property type="project" value="TreeGrafter"/>
</dbReference>
<evidence type="ECO:0000313" key="11">
    <source>
        <dbReference type="Proteomes" id="UP000675881"/>
    </source>
</evidence>
<comment type="cofactor">
    <cofactor evidence="7 8">
        <name>Mg(2+)</name>
        <dbReference type="ChEBI" id="CHEBI:18420"/>
    </cofactor>
    <text evidence="7 8">Binds 1 Mg(2+) ion per subunit.</text>
</comment>
<proteinExistence type="inferred from homology"/>
<comment type="similarity">
    <text evidence="1 8">Belongs to the HAD-like hydrolase superfamily. EYA family.</text>
</comment>
<evidence type="ECO:0000256" key="9">
    <source>
        <dbReference type="SAM" id="MobiDB-lite"/>
    </source>
</evidence>
<dbReference type="PANTHER" id="PTHR10190">
    <property type="entry name" value="EYES ABSENT"/>
    <property type="match status" value="1"/>
</dbReference>
<feature type="region of interest" description="Disordered" evidence="9">
    <location>
        <begin position="148"/>
        <end position="176"/>
    </location>
</feature>
<evidence type="ECO:0000256" key="8">
    <source>
        <dbReference type="RuleBase" id="RU362036"/>
    </source>
</evidence>
<dbReference type="EMBL" id="HG994591">
    <property type="protein sequence ID" value="CAF2818157.1"/>
    <property type="molecule type" value="Genomic_DNA"/>
</dbReference>
<evidence type="ECO:0000256" key="2">
    <source>
        <dbReference type="ARBA" id="ARBA00022801"/>
    </source>
</evidence>
<comment type="catalytic activity">
    <reaction evidence="5 8">
        <text>O-phospho-L-tyrosyl-[protein] + H2O = L-tyrosyl-[protein] + phosphate</text>
        <dbReference type="Rhea" id="RHEA:10684"/>
        <dbReference type="Rhea" id="RHEA-COMP:10136"/>
        <dbReference type="Rhea" id="RHEA-COMP:20101"/>
        <dbReference type="ChEBI" id="CHEBI:15377"/>
        <dbReference type="ChEBI" id="CHEBI:43474"/>
        <dbReference type="ChEBI" id="CHEBI:46858"/>
        <dbReference type="ChEBI" id="CHEBI:61978"/>
        <dbReference type="EC" id="3.1.3.48"/>
    </reaction>
</comment>
<evidence type="ECO:0000256" key="3">
    <source>
        <dbReference type="ARBA" id="ARBA00022842"/>
    </source>
</evidence>
<name>A0A7R8H2R9_LEPSM</name>
<keyword evidence="8" id="KW-0805">Transcription regulation</keyword>
<feature type="compositionally biased region" description="Basic residues" evidence="9">
    <location>
        <begin position="157"/>
        <end position="171"/>
    </location>
</feature>
<dbReference type="PANTHER" id="PTHR10190:SF16">
    <property type="entry name" value="DEVELOPMENTAL PROTEIN EYES ABSENT"/>
    <property type="match status" value="1"/>
</dbReference>
<dbReference type="Proteomes" id="UP000675881">
    <property type="component" value="Chromosome 12"/>
</dbReference>
<dbReference type="AlphaFoldDB" id="A0A7R8H2R9"/>